<organism evidence="2 3">
    <name type="scientific">Ambispora leptoticha</name>
    <dbReference type="NCBI Taxonomy" id="144679"/>
    <lineage>
        <taxon>Eukaryota</taxon>
        <taxon>Fungi</taxon>
        <taxon>Fungi incertae sedis</taxon>
        <taxon>Mucoromycota</taxon>
        <taxon>Glomeromycotina</taxon>
        <taxon>Glomeromycetes</taxon>
        <taxon>Archaeosporales</taxon>
        <taxon>Ambisporaceae</taxon>
        <taxon>Ambispora</taxon>
    </lineage>
</organism>
<dbReference type="AlphaFoldDB" id="A0A9N8V3E9"/>
<dbReference type="EMBL" id="CAJVPS010000013">
    <property type="protein sequence ID" value="CAG8440475.1"/>
    <property type="molecule type" value="Genomic_DNA"/>
</dbReference>
<feature type="region of interest" description="Disordered" evidence="1">
    <location>
        <begin position="111"/>
        <end position="139"/>
    </location>
</feature>
<gene>
    <name evidence="2" type="ORF">ALEPTO_LOCUS268</name>
</gene>
<proteinExistence type="predicted"/>
<dbReference type="OrthoDB" id="2448249at2759"/>
<accession>A0A9N8V3E9</accession>
<dbReference type="Proteomes" id="UP000789508">
    <property type="component" value="Unassembled WGS sequence"/>
</dbReference>
<sequence length="139" mass="16121">MNHESLFKFIQNLTIRSNTPEDDFSRDSMKECSLYFGSKNFEENHTEPCLKCGASHSFKECPLYFGPNNFGKKQKSRLRKNRIEKKLLSNHINDVDWKTIGRVNKLGKEQETLYTPKKYIKPENQQSNGMGGGKKRTAN</sequence>
<name>A0A9N8V3E9_9GLOM</name>
<keyword evidence="3" id="KW-1185">Reference proteome</keyword>
<protein>
    <submittedName>
        <fullName evidence="2">5084_t:CDS:1</fullName>
    </submittedName>
</protein>
<evidence type="ECO:0000313" key="2">
    <source>
        <dbReference type="EMBL" id="CAG8440475.1"/>
    </source>
</evidence>
<evidence type="ECO:0000256" key="1">
    <source>
        <dbReference type="SAM" id="MobiDB-lite"/>
    </source>
</evidence>
<reference evidence="2" key="1">
    <citation type="submission" date="2021-06" db="EMBL/GenBank/DDBJ databases">
        <authorList>
            <person name="Kallberg Y."/>
            <person name="Tangrot J."/>
            <person name="Rosling A."/>
        </authorList>
    </citation>
    <scope>NUCLEOTIDE SEQUENCE</scope>
    <source>
        <strain evidence="2">FL130A</strain>
    </source>
</reference>
<comment type="caution">
    <text evidence="2">The sequence shown here is derived from an EMBL/GenBank/DDBJ whole genome shotgun (WGS) entry which is preliminary data.</text>
</comment>
<evidence type="ECO:0000313" key="3">
    <source>
        <dbReference type="Proteomes" id="UP000789508"/>
    </source>
</evidence>